<evidence type="ECO:0000313" key="2">
    <source>
        <dbReference type="EMBL" id="KAI0303411.1"/>
    </source>
</evidence>
<dbReference type="EMBL" id="WTXG01000009">
    <property type="protein sequence ID" value="KAI0303411.1"/>
    <property type="molecule type" value="Genomic_DNA"/>
</dbReference>
<dbReference type="GO" id="GO:0005762">
    <property type="term" value="C:mitochondrial large ribosomal subunit"/>
    <property type="evidence" value="ECO:0007669"/>
    <property type="project" value="UniProtKB-UniRule"/>
</dbReference>
<comment type="subcellular location">
    <subcellularLocation>
        <location evidence="1">Mitochondrion</location>
    </subcellularLocation>
</comment>
<dbReference type="InterPro" id="IPR016340">
    <property type="entry name" value="Ribosomal_mL60"/>
</dbReference>
<dbReference type="GO" id="GO:0032543">
    <property type="term" value="P:mitochondrial translation"/>
    <property type="evidence" value="ECO:0007669"/>
    <property type="project" value="UniProtKB-UniRule"/>
</dbReference>
<keyword evidence="1" id="KW-0687">Ribonucleoprotein</keyword>
<gene>
    <name evidence="2" type="ORF">B0F90DRAFT_1809613</name>
</gene>
<protein>
    <recommendedName>
        <fullName evidence="1">Large ribosomal subunit protein mL60</fullName>
    </recommendedName>
</protein>
<keyword evidence="1" id="KW-0496">Mitochondrion</keyword>
<accession>A0AAD4M851</accession>
<organism evidence="2 3">
    <name type="scientific">Multifurca ochricompacta</name>
    <dbReference type="NCBI Taxonomy" id="376703"/>
    <lineage>
        <taxon>Eukaryota</taxon>
        <taxon>Fungi</taxon>
        <taxon>Dikarya</taxon>
        <taxon>Basidiomycota</taxon>
        <taxon>Agaricomycotina</taxon>
        <taxon>Agaricomycetes</taxon>
        <taxon>Russulales</taxon>
        <taxon>Russulaceae</taxon>
        <taxon>Multifurca</taxon>
    </lineage>
</organism>
<dbReference type="AlphaFoldDB" id="A0AAD4M851"/>
<sequence>MFGAFRPTATVSVGLLWKVPWRLSATRKANVRDRLKKVDAVIEAVRASGVQCAALTKALALPKEHEMDPRDKYTVFSPHHRGYRKGVHKVPKWTRITQRTNPKGF</sequence>
<evidence type="ECO:0000313" key="3">
    <source>
        <dbReference type="Proteomes" id="UP001203297"/>
    </source>
</evidence>
<dbReference type="PIRSF" id="PIRSF002216">
    <property type="entry name" value="MRPL31_prd"/>
    <property type="match status" value="1"/>
</dbReference>
<evidence type="ECO:0000256" key="1">
    <source>
        <dbReference type="PIRNR" id="PIRNR002216"/>
    </source>
</evidence>
<dbReference type="GO" id="GO:0003735">
    <property type="term" value="F:structural constituent of ribosome"/>
    <property type="evidence" value="ECO:0007669"/>
    <property type="project" value="UniProtKB-UniRule"/>
</dbReference>
<dbReference type="Pfam" id="PF09784">
    <property type="entry name" value="L31"/>
    <property type="match status" value="1"/>
</dbReference>
<reference evidence="2" key="1">
    <citation type="journal article" date="2022" name="New Phytol.">
        <title>Evolutionary transition to the ectomycorrhizal habit in the genomes of a hyperdiverse lineage of mushroom-forming fungi.</title>
        <authorList>
            <person name="Looney B."/>
            <person name="Miyauchi S."/>
            <person name="Morin E."/>
            <person name="Drula E."/>
            <person name="Courty P.E."/>
            <person name="Kohler A."/>
            <person name="Kuo A."/>
            <person name="LaButti K."/>
            <person name="Pangilinan J."/>
            <person name="Lipzen A."/>
            <person name="Riley R."/>
            <person name="Andreopoulos W."/>
            <person name="He G."/>
            <person name="Johnson J."/>
            <person name="Nolan M."/>
            <person name="Tritt A."/>
            <person name="Barry K.W."/>
            <person name="Grigoriev I.V."/>
            <person name="Nagy L.G."/>
            <person name="Hibbett D."/>
            <person name="Henrissat B."/>
            <person name="Matheny P.B."/>
            <person name="Labbe J."/>
            <person name="Martin F.M."/>
        </authorList>
    </citation>
    <scope>NUCLEOTIDE SEQUENCE</scope>
    <source>
        <strain evidence="2">BPL690</strain>
    </source>
</reference>
<comment type="caution">
    <text evidence="2">The sequence shown here is derived from an EMBL/GenBank/DDBJ whole genome shotgun (WGS) entry which is preliminary data.</text>
</comment>
<comment type="subunit">
    <text evidence="1">Component of the mitochondrial large ribosomal subunit.</text>
</comment>
<dbReference type="PANTHER" id="PTHR28271">
    <property type="entry name" value="54S RIBOSOMAL PROTEIN L31, MITOCHONDRIAL"/>
    <property type="match status" value="1"/>
</dbReference>
<proteinExistence type="predicted"/>
<dbReference type="Proteomes" id="UP001203297">
    <property type="component" value="Unassembled WGS sequence"/>
</dbReference>
<name>A0AAD4M851_9AGAM</name>
<dbReference type="PANTHER" id="PTHR28271:SF1">
    <property type="entry name" value="LARGE RIBOSOMAL SUBUNIT PROTEIN ML60"/>
    <property type="match status" value="1"/>
</dbReference>
<keyword evidence="3" id="KW-1185">Reference proteome</keyword>
<keyword evidence="1 2" id="KW-0689">Ribosomal protein</keyword>